<gene>
    <name evidence="9" type="ordered locus">Caci_0406</name>
</gene>
<feature type="domain" description="MgtC/SapB/SrpB/YhiD N-terminal" evidence="8">
    <location>
        <begin position="21"/>
        <end position="150"/>
    </location>
</feature>
<reference evidence="9 10" key="1">
    <citation type="journal article" date="2009" name="Stand. Genomic Sci.">
        <title>Complete genome sequence of Catenulispora acidiphila type strain (ID 139908).</title>
        <authorList>
            <person name="Copeland A."/>
            <person name="Lapidus A."/>
            <person name="Glavina Del Rio T."/>
            <person name="Nolan M."/>
            <person name="Lucas S."/>
            <person name="Chen F."/>
            <person name="Tice H."/>
            <person name="Cheng J.F."/>
            <person name="Bruce D."/>
            <person name="Goodwin L."/>
            <person name="Pitluck S."/>
            <person name="Mikhailova N."/>
            <person name="Pati A."/>
            <person name="Ivanova N."/>
            <person name="Mavromatis K."/>
            <person name="Chen A."/>
            <person name="Palaniappan K."/>
            <person name="Chain P."/>
            <person name="Land M."/>
            <person name="Hauser L."/>
            <person name="Chang Y.J."/>
            <person name="Jeffries C.D."/>
            <person name="Chertkov O."/>
            <person name="Brettin T."/>
            <person name="Detter J.C."/>
            <person name="Han C."/>
            <person name="Ali Z."/>
            <person name="Tindall B.J."/>
            <person name="Goker M."/>
            <person name="Bristow J."/>
            <person name="Eisen J.A."/>
            <person name="Markowitz V."/>
            <person name="Hugenholtz P."/>
            <person name="Kyrpides N.C."/>
            <person name="Klenk H.P."/>
        </authorList>
    </citation>
    <scope>NUCLEOTIDE SEQUENCE [LARGE SCALE GENOMIC DNA]</scope>
    <source>
        <strain evidence="10">DSM 44928 / JCM 14897 / NBRC 102108 / NRRL B-24433 / ID139908</strain>
    </source>
</reference>
<evidence type="ECO:0000313" key="9">
    <source>
        <dbReference type="EMBL" id="ACU69358.1"/>
    </source>
</evidence>
<keyword evidence="5 7" id="KW-1133">Transmembrane helix</keyword>
<dbReference type="AlphaFoldDB" id="C7PVK2"/>
<dbReference type="KEGG" id="cai:Caci_0406"/>
<dbReference type="PANTHER" id="PTHR33778:SF1">
    <property type="entry name" value="MAGNESIUM TRANSPORTER YHID-RELATED"/>
    <property type="match status" value="1"/>
</dbReference>
<sequence length="249" mass="26488">MSASILWEEPTGQGWTQVGELTTALVLSSAIGLEREIRQKAAGLRTYTIIGLGAALFMLVSKYGFTDVLRPGLVQLDPSRVAAQIVSGLGFIGGGVIFMRRDSVRGLTTAAAMWLTAGVGAAAGAGLGLLALLTTVAYFVVCYGLRPLTHWMPALRTPPVTYRIEYQDGRGLLRTILDICTGAGFFVASFSGTGHDERDAQREPGAHPHTVEVVLTLHGRGNANALTEQLVDTSGIVAVAYNHEDDEFT</sequence>
<name>C7PVK2_CATAD</name>
<keyword evidence="10" id="KW-1185">Reference proteome</keyword>
<dbReference type="InParanoid" id="C7PVK2"/>
<dbReference type="PANTHER" id="PTHR33778">
    <property type="entry name" value="PROTEIN MGTC"/>
    <property type="match status" value="1"/>
</dbReference>
<dbReference type="STRING" id="479433.Caci_0406"/>
<dbReference type="PRINTS" id="PR01837">
    <property type="entry name" value="MGTCSAPBPROT"/>
</dbReference>
<evidence type="ECO:0000259" key="8">
    <source>
        <dbReference type="Pfam" id="PF02308"/>
    </source>
</evidence>
<dbReference type="EMBL" id="CP001700">
    <property type="protein sequence ID" value="ACU69358.1"/>
    <property type="molecule type" value="Genomic_DNA"/>
</dbReference>
<dbReference type="InterPro" id="IPR049177">
    <property type="entry name" value="MgtC_SapB_SrpB_YhiD_N"/>
</dbReference>
<proteinExistence type="inferred from homology"/>
<dbReference type="eggNOG" id="COG1285">
    <property type="taxonomic scope" value="Bacteria"/>
</dbReference>
<feature type="transmembrane region" description="Helical" evidence="7">
    <location>
        <begin position="111"/>
        <end position="140"/>
    </location>
</feature>
<evidence type="ECO:0000256" key="5">
    <source>
        <dbReference type="ARBA" id="ARBA00022989"/>
    </source>
</evidence>
<dbReference type="InterPro" id="IPR003416">
    <property type="entry name" value="MgtC/SapB/SrpB/YhiD_fam"/>
</dbReference>
<evidence type="ECO:0000256" key="2">
    <source>
        <dbReference type="ARBA" id="ARBA00009298"/>
    </source>
</evidence>
<dbReference type="HOGENOM" id="CLU_079292_0_1_11"/>
<protein>
    <submittedName>
        <fullName evidence="9">MgtC/SapB transporter</fullName>
    </submittedName>
</protein>
<keyword evidence="3" id="KW-1003">Cell membrane</keyword>
<comment type="similarity">
    <text evidence="2">Belongs to the MgtC/SapB family.</text>
</comment>
<evidence type="ECO:0000256" key="1">
    <source>
        <dbReference type="ARBA" id="ARBA00004651"/>
    </source>
</evidence>
<feature type="transmembrane region" description="Helical" evidence="7">
    <location>
        <begin position="44"/>
        <end position="61"/>
    </location>
</feature>
<comment type="subcellular location">
    <subcellularLocation>
        <location evidence="1">Cell membrane</location>
        <topology evidence="1">Multi-pass membrane protein</topology>
    </subcellularLocation>
</comment>
<dbReference type="RefSeq" id="WP_012784653.1">
    <property type="nucleotide sequence ID" value="NC_013131.1"/>
</dbReference>
<evidence type="ECO:0000256" key="4">
    <source>
        <dbReference type="ARBA" id="ARBA00022692"/>
    </source>
</evidence>
<evidence type="ECO:0000256" key="3">
    <source>
        <dbReference type="ARBA" id="ARBA00022475"/>
    </source>
</evidence>
<keyword evidence="6 7" id="KW-0472">Membrane</keyword>
<evidence type="ECO:0000256" key="7">
    <source>
        <dbReference type="SAM" id="Phobius"/>
    </source>
</evidence>
<accession>C7PVK2</accession>
<dbReference type="OrthoDB" id="9811198at2"/>
<dbReference type="GO" id="GO:0005886">
    <property type="term" value="C:plasma membrane"/>
    <property type="evidence" value="ECO:0007669"/>
    <property type="project" value="UniProtKB-SubCell"/>
</dbReference>
<dbReference type="Pfam" id="PF02308">
    <property type="entry name" value="MgtC"/>
    <property type="match status" value="1"/>
</dbReference>
<dbReference type="Proteomes" id="UP000000851">
    <property type="component" value="Chromosome"/>
</dbReference>
<organism evidence="9 10">
    <name type="scientific">Catenulispora acidiphila (strain DSM 44928 / JCM 14897 / NBRC 102108 / NRRL B-24433 / ID139908)</name>
    <dbReference type="NCBI Taxonomy" id="479433"/>
    <lineage>
        <taxon>Bacteria</taxon>
        <taxon>Bacillati</taxon>
        <taxon>Actinomycetota</taxon>
        <taxon>Actinomycetes</taxon>
        <taxon>Catenulisporales</taxon>
        <taxon>Catenulisporaceae</taxon>
        <taxon>Catenulispora</taxon>
    </lineage>
</organism>
<keyword evidence="4 7" id="KW-0812">Transmembrane</keyword>
<evidence type="ECO:0000313" key="10">
    <source>
        <dbReference type="Proteomes" id="UP000000851"/>
    </source>
</evidence>
<evidence type="ECO:0000256" key="6">
    <source>
        <dbReference type="ARBA" id="ARBA00023136"/>
    </source>
</evidence>
<feature type="transmembrane region" description="Helical" evidence="7">
    <location>
        <begin position="81"/>
        <end position="99"/>
    </location>
</feature>